<dbReference type="GeneID" id="55813817"/>
<accession>A0A5J6TGW7</accession>
<evidence type="ECO:0000313" key="3">
    <source>
        <dbReference type="Proteomes" id="UP000325735"/>
    </source>
</evidence>
<evidence type="ECO:0000259" key="1">
    <source>
        <dbReference type="Pfam" id="PF09588"/>
    </source>
</evidence>
<dbReference type="InterPro" id="IPR019080">
    <property type="entry name" value="YqaJ_viral_recombinase"/>
</dbReference>
<gene>
    <name evidence="2" type="primary">54</name>
    <name evidence="2" type="ORF">PBI_TRIPLEJ_54</name>
</gene>
<dbReference type="EMBL" id="MN234178">
    <property type="protein sequence ID" value="QFG09598.1"/>
    <property type="molecule type" value="Genomic_DNA"/>
</dbReference>
<dbReference type="RefSeq" id="YP_009884457.1">
    <property type="nucleotide sequence ID" value="NC_049470.1"/>
</dbReference>
<dbReference type="Proteomes" id="UP000325735">
    <property type="component" value="Segment"/>
</dbReference>
<protein>
    <submittedName>
        <fullName evidence="2">Exonuclease</fullName>
    </submittedName>
</protein>
<dbReference type="GO" id="GO:0004527">
    <property type="term" value="F:exonuclease activity"/>
    <property type="evidence" value="ECO:0007669"/>
    <property type="project" value="UniProtKB-KW"/>
</dbReference>
<dbReference type="InterPro" id="IPR051703">
    <property type="entry name" value="NF-kappa-B_Signaling_Reg"/>
</dbReference>
<dbReference type="InterPro" id="IPR011335">
    <property type="entry name" value="Restrct_endonuc-II-like"/>
</dbReference>
<feature type="domain" description="YqaJ viral recombinase" evidence="1">
    <location>
        <begin position="25"/>
        <end position="157"/>
    </location>
</feature>
<dbReference type="KEGG" id="vg:55813817"/>
<dbReference type="InterPro" id="IPR011604">
    <property type="entry name" value="PDDEXK-like_dom_sf"/>
</dbReference>
<dbReference type="SUPFAM" id="SSF52980">
    <property type="entry name" value="Restriction endonuclease-like"/>
    <property type="match status" value="1"/>
</dbReference>
<dbReference type="Gene3D" id="3.90.320.10">
    <property type="match status" value="1"/>
</dbReference>
<organism evidence="2 3">
    <name type="scientific">Arthrobacter phage TripleJ</name>
    <dbReference type="NCBI Taxonomy" id="2599838"/>
    <lineage>
        <taxon>Viruses</taxon>
        <taxon>Duplodnaviria</taxon>
        <taxon>Heunggongvirae</taxon>
        <taxon>Uroviricota</taxon>
        <taxon>Caudoviricetes</taxon>
        <taxon>Triplejayvirus</taxon>
        <taxon>Triplejayvirus tripleJ</taxon>
    </lineage>
</organism>
<keyword evidence="2" id="KW-0540">Nuclease</keyword>
<name>A0A5J6TGW7_9CAUD</name>
<dbReference type="PANTHER" id="PTHR46609:SF6">
    <property type="entry name" value="EXONUCLEASE, PHAGE-TYPE_RECB, C-TERMINAL DOMAIN-CONTAINING PROTEIN-RELATED"/>
    <property type="match status" value="1"/>
</dbReference>
<keyword evidence="3" id="KW-1185">Reference proteome</keyword>
<dbReference type="SMR" id="A0A5J6TGW7"/>
<dbReference type="Pfam" id="PF09588">
    <property type="entry name" value="YqaJ"/>
    <property type="match status" value="1"/>
</dbReference>
<dbReference type="PANTHER" id="PTHR46609">
    <property type="entry name" value="EXONUCLEASE, PHAGE-TYPE/RECB, C-TERMINAL DOMAIN-CONTAINING PROTEIN"/>
    <property type="match status" value="1"/>
</dbReference>
<dbReference type="InterPro" id="IPR017482">
    <property type="entry name" value="Lambda-type_endonuclease"/>
</dbReference>
<proteinExistence type="predicted"/>
<evidence type="ECO:0000313" key="2">
    <source>
        <dbReference type="EMBL" id="QFG09598.1"/>
    </source>
</evidence>
<dbReference type="NCBIfam" id="TIGR03033">
    <property type="entry name" value="phage_rel_nuc"/>
    <property type="match status" value="1"/>
</dbReference>
<reference evidence="2 3" key="1">
    <citation type="submission" date="2019-07" db="EMBL/GenBank/DDBJ databases">
        <authorList>
            <person name="Stoner T.H."/>
            <person name="Garlena R.A."/>
            <person name="Russell D.A."/>
            <person name="Pope W.H."/>
            <person name="Jacobs-Sera D."/>
            <person name="Hatfull G.F."/>
        </authorList>
    </citation>
    <scope>NUCLEOTIDE SEQUENCE [LARGE SCALE GENOMIC DNA]</scope>
</reference>
<sequence length="308" mass="33784">MSVTIAELELPGARLLLPHDAPREQWLEARQSGLGASDMSTIAGVNPFKSTYELWLDKTGRAPSKPTTRRMRMGNILEPVVRSIFEEETGLKVEPCGLLESIEHPFLRCTPDGIIPSEAMGFEAKTTNWRNKDEWESGEVADHAEVQSMASMAVTGLNGWHAAAVIDGNPDDFHHQLVRRNQELIDVLIEMAARFWHDHVLADVAPPITALDLDVLKLLNKDVRRPSKEAEAADVASALAEYRAGAAAEKAGKAAKEAAMGKLIAIAGDAEEITVNGVKQFTYKQTTRKGYVVADSTYRTIYVPKLKG</sequence>
<keyword evidence="2" id="KW-0378">Hydrolase</keyword>
<keyword evidence="2" id="KW-0269">Exonuclease</keyword>